<feature type="domain" description="N-acetyltransferase" evidence="1">
    <location>
        <begin position="3"/>
        <end position="93"/>
    </location>
</feature>
<proteinExistence type="predicted"/>
<keyword evidence="3" id="KW-1185">Reference proteome</keyword>
<dbReference type="Gene3D" id="3.40.630.30">
    <property type="match status" value="1"/>
</dbReference>
<gene>
    <name evidence="2" type="ORF">AJGP001_09870</name>
</gene>
<dbReference type="InterPro" id="IPR016181">
    <property type="entry name" value="Acyl_CoA_acyltransferase"/>
</dbReference>
<dbReference type="PROSITE" id="PS51186">
    <property type="entry name" value="GNAT"/>
    <property type="match status" value="1"/>
</dbReference>
<accession>A0ABM6ISG8</accession>
<dbReference type="Pfam" id="PF00583">
    <property type="entry name" value="Acetyltransf_1"/>
    <property type="match status" value="1"/>
</dbReference>
<sequence length="93" mass="10897">MLIKYSKTFQKIAMGLLNSMSIENDLQVSKETIRKYEERDNYHLYFWKEKEKIIGLTGIKIRDPVLIVHHIAINPSFRNEGISHAMIAKAQHL</sequence>
<protein>
    <recommendedName>
        <fullName evidence="1">N-acetyltransferase domain-containing protein</fullName>
    </recommendedName>
</protein>
<evidence type="ECO:0000259" key="1">
    <source>
        <dbReference type="PROSITE" id="PS51186"/>
    </source>
</evidence>
<dbReference type="InterPro" id="IPR000182">
    <property type="entry name" value="GNAT_dom"/>
</dbReference>
<name>A0ABM6ISG8_9BACL</name>
<dbReference type="EMBL" id="CP019401">
    <property type="protein sequence ID" value="AQU79545.1"/>
    <property type="molecule type" value="Genomic_DNA"/>
</dbReference>
<dbReference type="Proteomes" id="UP000189661">
    <property type="component" value="Chromosome"/>
</dbReference>
<evidence type="ECO:0000313" key="3">
    <source>
        <dbReference type="Proteomes" id="UP000189661"/>
    </source>
</evidence>
<dbReference type="SUPFAM" id="SSF55729">
    <property type="entry name" value="Acyl-CoA N-acyltransferases (Nat)"/>
    <property type="match status" value="1"/>
</dbReference>
<dbReference type="RefSeq" id="WP_071153743.1">
    <property type="nucleotide sequence ID" value="NZ_CP019401.1"/>
</dbReference>
<organism evidence="2 3">
    <name type="scientific">Planococcus faecalis</name>
    <dbReference type="NCBI Taxonomy" id="1598147"/>
    <lineage>
        <taxon>Bacteria</taxon>
        <taxon>Bacillati</taxon>
        <taxon>Bacillota</taxon>
        <taxon>Bacilli</taxon>
        <taxon>Bacillales</taxon>
        <taxon>Caryophanaceae</taxon>
        <taxon>Planococcus</taxon>
    </lineage>
</organism>
<reference evidence="2 3" key="1">
    <citation type="submission" date="2017-01" db="EMBL/GenBank/DDBJ databases">
        <title>Planococcus faecalis genome complete sequence.</title>
        <authorList>
            <person name="Lee P.C."/>
        </authorList>
    </citation>
    <scope>NUCLEOTIDE SEQUENCE [LARGE SCALE GENOMIC DNA]</scope>
    <source>
        <strain evidence="2 3">AJ003</strain>
    </source>
</reference>
<evidence type="ECO:0000313" key="2">
    <source>
        <dbReference type="EMBL" id="AQU79545.1"/>
    </source>
</evidence>